<feature type="chain" id="PRO_5021282180" evidence="4">
    <location>
        <begin position="21"/>
        <end position="385"/>
    </location>
</feature>
<evidence type="ECO:0000256" key="4">
    <source>
        <dbReference type="SAM" id="SignalP"/>
    </source>
</evidence>
<gene>
    <name evidence="6" type="ORF">E6O75_ATG04094</name>
</gene>
<accession>A0A4Z1PC23</accession>
<dbReference type="InterPro" id="IPR002921">
    <property type="entry name" value="Fungal_lipase-type"/>
</dbReference>
<comment type="catalytic activity">
    <reaction evidence="2">
        <text>a diacylglycerol + H2O = a monoacylglycerol + a fatty acid + H(+)</text>
        <dbReference type="Rhea" id="RHEA:32731"/>
        <dbReference type="ChEBI" id="CHEBI:15377"/>
        <dbReference type="ChEBI" id="CHEBI:15378"/>
        <dbReference type="ChEBI" id="CHEBI:17408"/>
        <dbReference type="ChEBI" id="CHEBI:18035"/>
        <dbReference type="ChEBI" id="CHEBI:28868"/>
    </reaction>
</comment>
<evidence type="ECO:0000256" key="1">
    <source>
        <dbReference type="ARBA" id="ARBA00043996"/>
    </source>
</evidence>
<dbReference type="Proteomes" id="UP000298493">
    <property type="component" value="Unassembled WGS sequence"/>
</dbReference>
<dbReference type="EMBL" id="SNSC02000004">
    <property type="protein sequence ID" value="TID24889.1"/>
    <property type="molecule type" value="Genomic_DNA"/>
</dbReference>
<comment type="caution">
    <text evidence="6">The sequence shown here is derived from an EMBL/GenBank/DDBJ whole genome shotgun (WGS) entry which is preliminary data.</text>
</comment>
<dbReference type="Gene3D" id="3.40.50.1820">
    <property type="entry name" value="alpha/beta hydrolase"/>
    <property type="match status" value="1"/>
</dbReference>
<evidence type="ECO:0000313" key="6">
    <source>
        <dbReference type="EMBL" id="TID24889.1"/>
    </source>
</evidence>
<evidence type="ECO:0000313" key="7">
    <source>
        <dbReference type="Proteomes" id="UP000298493"/>
    </source>
</evidence>
<dbReference type="AlphaFoldDB" id="A0A4Z1PC23"/>
<comment type="catalytic activity">
    <reaction evidence="3">
        <text>a monoacylglycerol + H2O = glycerol + a fatty acid + H(+)</text>
        <dbReference type="Rhea" id="RHEA:15245"/>
        <dbReference type="ChEBI" id="CHEBI:15377"/>
        <dbReference type="ChEBI" id="CHEBI:15378"/>
        <dbReference type="ChEBI" id="CHEBI:17408"/>
        <dbReference type="ChEBI" id="CHEBI:17754"/>
        <dbReference type="ChEBI" id="CHEBI:28868"/>
    </reaction>
</comment>
<dbReference type="OrthoDB" id="426718at2759"/>
<dbReference type="PANTHER" id="PTHR45856:SF11">
    <property type="entry name" value="FUNGAL LIPASE-LIKE DOMAIN-CONTAINING PROTEIN"/>
    <property type="match status" value="1"/>
</dbReference>
<protein>
    <submittedName>
        <fullName evidence="6">Lipase</fullName>
    </submittedName>
</protein>
<organism evidence="6 7">
    <name type="scientific">Venturia nashicola</name>
    <dbReference type="NCBI Taxonomy" id="86259"/>
    <lineage>
        <taxon>Eukaryota</taxon>
        <taxon>Fungi</taxon>
        <taxon>Dikarya</taxon>
        <taxon>Ascomycota</taxon>
        <taxon>Pezizomycotina</taxon>
        <taxon>Dothideomycetes</taxon>
        <taxon>Pleosporomycetidae</taxon>
        <taxon>Venturiales</taxon>
        <taxon>Venturiaceae</taxon>
        <taxon>Venturia</taxon>
    </lineage>
</organism>
<reference evidence="6 7" key="1">
    <citation type="submission" date="2019-04" db="EMBL/GenBank/DDBJ databases">
        <title>High contiguity whole genome sequence and gene annotation resource for two Venturia nashicola isolates.</title>
        <authorList>
            <person name="Prokchorchik M."/>
            <person name="Won K."/>
            <person name="Lee Y."/>
            <person name="Choi E.D."/>
            <person name="Segonzac C."/>
            <person name="Sohn K.H."/>
        </authorList>
    </citation>
    <scope>NUCLEOTIDE SEQUENCE [LARGE SCALE GENOMIC DNA]</scope>
    <source>
        <strain evidence="6 7">PRI2</strain>
    </source>
</reference>
<dbReference type="InterPro" id="IPR029058">
    <property type="entry name" value="AB_hydrolase_fold"/>
</dbReference>
<dbReference type="Pfam" id="PF01764">
    <property type="entry name" value="Lipase_3"/>
    <property type="match status" value="1"/>
</dbReference>
<dbReference type="SUPFAM" id="SSF53474">
    <property type="entry name" value="alpha/beta-Hydrolases"/>
    <property type="match status" value="1"/>
</dbReference>
<feature type="domain" description="Fungal lipase-type" evidence="5">
    <location>
        <begin position="122"/>
        <end position="253"/>
    </location>
</feature>
<dbReference type="GO" id="GO:0006629">
    <property type="term" value="P:lipid metabolic process"/>
    <property type="evidence" value="ECO:0007669"/>
    <property type="project" value="InterPro"/>
</dbReference>
<keyword evidence="4" id="KW-0732">Signal</keyword>
<dbReference type="InterPro" id="IPR051218">
    <property type="entry name" value="Sec_MonoDiacylglyc_Lipase"/>
</dbReference>
<dbReference type="CDD" id="cd00519">
    <property type="entry name" value="Lipase_3"/>
    <property type="match status" value="1"/>
</dbReference>
<dbReference type="STRING" id="86259.A0A4Z1PC23"/>
<keyword evidence="7" id="KW-1185">Reference proteome</keyword>
<name>A0A4Z1PC23_9PEZI</name>
<feature type="signal peptide" evidence="4">
    <location>
        <begin position="1"/>
        <end position="20"/>
    </location>
</feature>
<evidence type="ECO:0000256" key="2">
    <source>
        <dbReference type="ARBA" id="ARBA00047591"/>
    </source>
</evidence>
<evidence type="ECO:0000259" key="5">
    <source>
        <dbReference type="Pfam" id="PF01764"/>
    </source>
</evidence>
<sequence>MLEYLSAAFILLFILSPAWAAPFDGTGFVVERDGALPKRVDKALVNDFKYWSEWSAASYCPAQVNATGGKVTCGSYGICPGLESVPTKVINTWLDVGGDKGATGASGATGFVGIDNAKKMVVVSMRGSVSVQNWVTDIKFALQDCPEFGTGARCETGFYSFWQDSKPAAMDGLKKAFAEVPDYNIVVTGHSLGAAAAVYAAAELRTTYKNKDVWLYNYGQPRAGNMALSSYVTNQGKNFRVTHTSDIVPRLPWESVTALVADKDIYAHISPEYWITDGLGNNPKNYKVLEGNKNYDGNAANSWGKFNIVAHIQYYQTNMYGCTLSFLPMGMASLIGIGYQAGSRKRFASNNGEFDREMRPEQLAEAGVRGAFTREWRVPSEGSWS</sequence>
<comment type="similarity">
    <text evidence="1">Belongs to the AB hydrolase superfamily. Lipase family. Class 3 subfamily.</text>
</comment>
<evidence type="ECO:0000256" key="3">
    <source>
        <dbReference type="ARBA" id="ARBA00048461"/>
    </source>
</evidence>
<dbReference type="PANTHER" id="PTHR45856">
    <property type="entry name" value="ALPHA/BETA-HYDROLASES SUPERFAMILY PROTEIN"/>
    <property type="match status" value="1"/>
</dbReference>
<proteinExistence type="inferred from homology"/>